<evidence type="ECO:0000313" key="1">
    <source>
        <dbReference type="EMBL" id="KAJ5377505.1"/>
    </source>
</evidence>
<dbReference type="RefSeq" id="XP_056556368.1">
    <property type="nucleotide sequence ID" value="XM_056697843.1"/>
</dbReference>
<dbReference type="EMBL" id="JAPZBS010000004">
    <property type="protein sequence ID" value="KAJ5377505.1"/>
    <property type="molecule type" value="Genomic_DNA"/>
</dbReference>
<sequence length="181" mass="20442">MQIPYIGTEYDSPSSRATRATTFSPAEVVAFKIFSQKRSKVTPQLLGYKEDKQDSKGHVPEGFIIYLAWQIVPGLLLGDYSGAKAFWNLEAGEREEIRAAFNDSFLKIRQMGISPFPGPKKLVWDAEKKVVYFFGFRDWTPVSGEQAKAWDSRWLCGWDLVKLPRDGVGLDWDGNTEGGKL</sequence>
<organism evidence="1 2">
    <name type="scientific">Penicillium cataractarum</name>
    <dbReference type="NCBI Taxonomy" id="2100454"/>
    <lineage>
        <taxon>Eukaryota</taxon>
        <taxon>Fungi</taxon>
        <taxon>Dikarya</taxon>
        <taxon>Ascomycota</taxon>
        <taxon>Pezizomycotina</taxon>
        <taxon>Eurotiomycetes</taxon>
        <taxon>Eurotiomycetidae</taxon>
        <taxon>Eurotiales</taxon>
        <taxon>Aspergillaceae</taxon>
        <taxon>Penicillium</taxon>
    </lineage>
</organism>
<gene>
    <name evidence="1" type="ORF">N7496_004914</name>
</gene>
<comment type="caution">
    <text evidence="1">The sequence shown here is derived from an EMBL/GenBank/DDBJ whole genome shotgun (WGS) entry which is preliminary data.</text>
</comment>
<reference evidence="1" key="1">
    <citation type="submission" date="2022-11" db="EMBL/GenBank/DDBJ databases">
        <authorList>
            <person name="Petersen C."/>
        </authorList>
    </citation>
    <scope>NUCLEOTIDE SEQUENCE</scope>
    <source>
        <strain evidence="1">IBT 29864</strain>
    </source>
</reference>
<dbReference type="Proteomes" id="UP001147782">
    <property type="component" value="Unassembled WGS sequence"/>
</dbReference>
<keyword evidence="2" id="KW-1185">Reference proteome</keyword>
<accession>A0A9W9SGC4</accession>
<dbReference type="OrthoDB" id="4207132at2759"/>
<dbReference type="AlphaFoldDB" id="A0A9W9SGC4"/>
<proteinExistence type="predicted"/>
<dbReference type="GeneID" id="81437022"/>
<protein>
    <submittedName>
        <fullName evidence="1">Uncharacterized protein</fullName>
    </submittedName>
</protein>
<evidence type="ECO:0000313" key="2">
    <source>
        <dbReference type="Proteomes" id="UP001147782"/>
    </source>
</evidence>
<reference evidence="1" key="2">
    <citation type="journal article" date="2023" name="IMA Fungus">
        <title>Comparative genomic study of the Penicillium genus elucidates a diverse pangenome and 15 lateral gene transfer events.</title>
        <authorList>
            <person name="Petersen C."/>
            <person name="Sorensen T."/>
            <person name="Nielsen M.R."/>
            <person name="Sondergaard T.E."/>
            <person name="Sorensen J.L."/>
            <person name="Fitzpatrick D.A."/>
            <person name="Frisvad J.C."/>
            <person name="Nielsen K.L."/>
        </authorList>
    </citation>
    <scope>NUCLEOTIDE SEQUENCE</scope>
    <source>
        <strain evidence="1">IBT 29864</strain>
    </source>
</reference>
<name>A0A9W9SGC4_9EURO</name>